<comment type="caution">
    <text evidence="9">The sequence shown here is derived from an EMBL/GenBank/DDBJ whole genome shotgun (WGS) entry which is preliminary data.</text>
</comment>
<comment type="similarity">
    <text evidence="7">Belongs to the binding-protein-dependent transport system permease family.</text>
</comment>
<keyword evidence="10" id="KW-1185">Reference proteome</keyword>
<name>A0A3L7AH59_9HYPH</name>
<evidence type="ECO:0000256" key="4">
    <source>
        <dbReference type="ARBA" id="ARBA00022692"/>
    </source>
</evidence>
<feature type="transmembrane region" description="Helical" evidence="7">
    <location>
        <begin position="12"/>
        <end position="32"/>
    </location>
</feature>
<keyword evidence="6 7" id="KW-0472">Membrane</keyword>
<comment type="subcellular location">
    <subcellularLocation>
        <location evidence="1 7">Cell membrane</location>
        <topology evidence="1 7">Multi-pass membrane protein</topology>
    </subcellularLocation>
</comment>
<feature type="transmembrane region" description="Helical" evidence="7">
    <location>
        <begin position="101"/>
        <end position="124"/>
    </location>
</feature>
<evidence type="ECO:0000313" key="10">
    <source>
        <dbReference type="Proteomes" id="UP000269692"/>
    </source>
</evidence>
<dbReference type="GO" id="GO:0055085">
    <property type="term" value="P:transmembrane transport"/>
    <property type="evidence" value="ECO:0007669"/>
    <property type="project" value="InterPro"/>
</dbReference>
<accession>A0A3L7AH59</accession>
<organism evidence="9 10">
    <name type="scientific">Xanthobacter tagetidis</name>
    <dbReference type="NCBI Taxonomy" id="60216"/>
    <lineage>
        <taxon>Bacteria</taxon>
        <taxon>Pseudomonadati</taxon>
        <taxon>Pseudomonadota</taxon>
        <taxon>Alphaproteobacteria</taxon>
        <taxon>Hyphomicrobiales</taxon>
        <taxon>Xanthobacteraceae</taxon>
        <taxon>Xanthobacter</taxon>
    </lineage>
</organism>
<evidence type="ECO:0000256" key="3">
    <source>
        <dbReference type="ARBA" id="ARBA00022475"/>
    </source>
</evidence>
<evidence type="ECO:0000259" key="8">
    <source>
        <dbReference type="PROSITE" id="PS50928"/>
    </source>
</evidence>
<evidence type="ECO:0000256" key="2">
    <source>
        <dbReference type="ARBA" id="ARBA00022448"/>
    </source>
</evidence>
<keyword evidence="4 7" id="KW-0812">Transmembrane</keyword>
<dbReference type="PANTHER" id="PTHR30151">
    <property type="entry name" value="ALKANE SULFONATE ABC TRANSPORTER-RELATED, MEMBRANE SUBUNIT"/>
    <property type="match status" value="1"/>
</dbReference>
<reference evidence="9 10" key="1">
    <citation type="submission" date="2018-10" db="EMBL/GenBank/DDBJ databases">
        <title>Xanthobacter tagetidis genome sequencing and assembly.</title>
        <authorList>
            <person name="Maclea K.S."/>
            <person name="Goen A.E."/>
            <person name="Fatima S.A."/>
        </authorList>
    </citation>
    <scope>NUCLEOTIDE SEQUENCE [LARGE SCALE GENOMIC DNA]</scope>
    <source>
        <strain evidence="9 10">ATCC 700314</strain>
    </source>
</reference>
<gene>
    <name evidence="9" type="ORF">D9R14_10895</name>
</gene>
<proteinExistence type="inferred from homology"/>
<evidence type="ECO:0000313" key="9">
    <source>
        <dbReference type="EMBL" id="RLP78752.1"/>
    </source>
</evidence>
<dbReference type="PROSITE" id="PS50928">
    <property type="entry name" value="ABC_TM1"/>
    <property type="match status" value="1"/>
</dbReference>
<keyword evidence="2 7" id="KW-0813">Transport</keyword>
<dbReference type="Gene3D" id="1.10.3720.10">
    <property type="entry name" value="MetI-like"/>
    <property type="match status" value="1"/>
</dbReference>
<dbReference type="SUPFAM" id="SSF161098">
    <property type="entry name" value="MetI-like"/>
    <property type="match status" value="1"/>
</dbReference>
<evidence type="ECO:0000256" key="7">
    <source>
        <dbReference type="RuleBase" id="RU363032"/>
    </source>
</evidence>
<evidence type="ECO:0000256" key="5">
    <source>
        <dbReference type="ARBA" id="ARBA00022989"/>
    </source>
</evidence>
<keyword evidence="5 7" id="KW-1133">Transmembrane helix</keyword>
<feature type="transmembrane region" description="Helical" evidence="7">
    <location>
        <begin position="224"/>
        <end position="250"/>
    </location>
</feature>
<dbReference type="InterPro" id="IPR035906">
    <property type="entry name" value="MetI-like_sf"/>
</dbReference>
<dbReference type="CDD" id="cd06261">
    <property type="entry name" value="TM_PBP2"/>
    <property type="match status" value="1"/>
</dbReference>
<dbReference type="PANTHER" id="PTHR30151:SF0">
    <property type="entry name" value="ABC TRANSPORTER PERMEASE PROTEIN MJ0413-RELATED"/>
    <property type="match status" value="1"/>
</dbReference>
<sequence>MSAGIRKYVHRHFDLVVGAATLIAFFLAWQFARPLGIPGLSAVEPPTKVVAASWDLLSSATFWTACYKSVLRILAGFALAQIIGVPIGLMMATNRMAFHTIFPVTEILRPIPPVAWIPVAIIFWPTREMSTVFIVFLGAFWIVLLNTIGGASTIDESYRRAALSLGSNRWHLFRYIVLPATMPSIVTGMVVGMGISWEMVVAAEMIASDTGLGYLLWQSFEINAGAQVIVCMLAIGIAGFVSSALIGRVGRLLTPWQGRR</sequence>
<feature type="transmembrane region" description="Helical" evidence="7">
    <location>
        <begin position="70"/>
        <end position="89"/>
    </location>
</feature>
<evidence type="ECO:0000256" key="6">
    <source>
        <dbReference type="ARBA" id="ARBA00023136"/>
    </source>
</evidence>
<dbReference type="Proteomes" id="UP000269692">
    <property type="component" value="Unassembled WGS sequence"/>
</dbReference>
<dbReference type="GO" id="GO:0005886">
    <property type="term" value="C:plasma membrane"/>
    <property type="evidence" value="ECO:0007669"/>
    <property type="project" value="UniProtKB-SubCell"/>
</dbReference>
<protein>
    <submittedName>
        <fullName evidence="9">ABC transporter permease</fullName>
    </submittedName>
</protein>
<dbReference type="EMBL" id="RCTF01000007">
    <property type="protein sequence ID" value="RLP78752.1"/>
    <property type="molecule type" value="Genomic_DNA"/>
</dbReference>
<feature type="transmembrane region" description="Helical" evidence="7">
    <location>
        <begin position="130"/>
        <end position="151"/>
    </location>
</feature>
<dbReference type="RefSeq" id="WP_121623346.1">
    <property type="nucleotide sequence ID" value="NZ_JACIIW010000005.1"/>
</dbReference>
<dbReference type="InterPro" id="IPR000515">
    <property type="entry name" value="MetI-like"/>
</dbReference>
<feature type="domain" description="ABC transmembrane type-1" evidence="8">
    <location>
        <begin position="66"/>
        <end position="246"/>
    </location>
</feature>
<evidence type="ECO:0000256" key="1">
    <source>
        <dbReference type="ARBA" id="ARBA00004651"/>
    </source>
</evidence>
<dbReference type="OrthoDB" id="7957355at2"/>
<dbReference type="Pfam" id="PF00528">
    <property type="entry name" value="BPD_transp_1"/>
    <property type="match status" value="1"/>
</dbReference>
<feature type="transmembrane region" description="Helical" evidence="7">
    <location>
        <begin position="172"/>
        <end position="195"/>
    </location>
</feature>
<dbReference type="AlphaFoldDB" id="A0A3L7AH59"/>
<keyword evidence="3" id="KW-1003">Cell membrane</keyword>